<dbReference type="GO" id="GO:0004722">
    <property type="term" value="F:protein serine/threonine phosphatase activity"/>
    <property type="evidence" value="ECO:0007669"/>
    <property type="project" value="InterPro"/>
</dbReference>
<dbReference type="SMART" id="SM00332">
    <property type="entry name" value="PP2Cc"/>
    <property type="match status" value="1"/>
</dbReference>
<dbReference type="AlphaFoldDB" id="A0A6J7S0Y4"/>
<accession>A0A6J7S0Y4</accession>
<feature type="domain" description="PPM-type phosphatase" evidence="2">
    <location>
        <begin position="4"/>
        <end position="233"/>
    </location>
</feature>
<gene>
    <name evidence="3" type="ORF">UFOPK4237_00236</name>
</gene>
<dbReference type="Gene3D" id="3.60.40.10">
    <property type="entry name" value="PPM-type phosphatase domain"/>
    <property type="match status" value="1"/>
</dbReference>
<organism evidence="3">
    <name type="scientific">freshwater metagenome</name>
    <dbReference type="NCBI Taxonomy" id="449393"/>
    <lineage>
        <taxon>unclassified sequences</taxon>
        <taxon>metagenomes</taxon>
        <taxon>ecological metagenomes</taxon>
    </lineage>
</organism>
<dbReference type="InterPro" id="IPR001932">
    <property type="entry name" value="PPM-type_phosphatase-like_dom"/>
</dbReference>
<keyword evidence="1" id="KW-0812">Transmembrane</keyword>
<dbReference type="EMBL" id="CAFBPZ010000008">
    <property type="protein sequence ID" value="CAB5034934.1"/>
    <property type="molecule type" value="Genomic_DNA"/>
</dbReference>
<evidence type="ECO:0000313" key="3">
    <source>
        <dbReference type="EMBL" id="CAB5034934.1"/>
    </source>
</evidence>
<name>A0A6J7S0Y4_9ZZZZ</name>
<keyword evidence="1" id="KW-1133">Transmembrane helix</keyword>
<dbReference type="Pfam" id="PF13672">
    <property type="entry name" value="PP2C_2"/>
    <property type="match status" value="1"/>
</dbReference>
<evidence type="ECO:0000256" key="1">
    <source>
        <dbReference type="SAM" id="Phobius"/>
    </source>
</evidence>
<dbReference type="SUPFAM" id="SSF81606">
    <property type="entry name" value="PP2C-like"/>
    <property type="match status" value="1"/>
</dbReference>
<reference evidence="3" key="1">
    <citation type="submission" date="2020-05" db="EMBL/GenBank/DDBJ databases">
        <authorList>
            <person name="Chiriac C."/>
            <person name="Salcher M."/>
            <person name="Ghai R."/>
            <person name="Kavagutti S V."/>
        </authorList>
    </citation>
    <scope>NUCLEOTIDE SEQUENCE</scope>
</reference>
<proteinExistence type="predicted"/>
<dbReference type="CDD" id="cd00143">
    <property type="entry name" value="PP2Cc"/>
    <property type="match status" value="1"/>
</dbReference>
<evidence type="ECO:0000259" key="2">
    <source>
        <dbReference type="PROSITE" id="PS51746"/>
    </source>
</evidence>
<feature type="transmembrane region" description="Helical" evidence="1">
    <location>
        <begin position="306"/>
        <end position="331"/>
    </location>
</feature>
<dbReference type="PROSITE" id="PS51746">
    <property type="entry name" value="PPM_2"/>
    <property type="match status" value="1"/>
</dbReference>
<dbReference type="SMART" id="SM00331">
    <property type="entry name" value="PP2C_SIG"/>
    <property type="match status" value="1"/>
</dbReference>
<sequence length="424" mass="44725">MQLRYAARSDVGLVRPGNEDSGYAGPRLLVVADGMGGHAAGELASATAVAMLAELDAHPPTEPVMALNDVVDRIAGTLVAMVQADEEVQGMGTTVTGIYWTGDRMAIVHVGDSRAYLLRGGELSQLTHDHTYVQTLVDAGEISEEEAASHPRRSLLMRALDGVNPVEADLSVREARADDRLLLCSDGLSGVLTSQEIHSLLSTGEPTGCVSRLVDLALERGAPDNVTVVVADVIDFELDIEDSQTLPVVVGAAGELRVRERLPLVQFPLDAEPDPENILLATARAAATTPESALEVRTREVRRRRYVHTGVVFGLIAVLLVIGGVLGRMWISTQWYVSVLGNPGTGTVAVYNGVPGSLIGISLTSVSTDSHVPVGNLPLFDQELVSKGIPAANALDAQRIINELTQRAAECQTTPTAGCPGAAS</sequence>
<protein>
    <submittedName>
        <fullName evidence="3">Unannotated protein</fullName>
    </submittedName>
</protein>
<dbReference type="InterPro" id="IPR015655">
    <property type="entry name" value="PP2C"/>
</dbReference>
<dbReference type="InterPro" id="IPR036457">
    <property type="entry name" value="PPM-type-like_dom_sf"/>
</dbReference>
<keyword evidence="1" id="KW-0472">Membrane</keyword>
<dbReference type="PANTHER" id="PTHR47992">
    <property type="entry name" value="PROTEIN PHOSPHATASE"/>
    <property type="match status" value="1"/>
</dbReference>